<evidence type="ECO:0000256" key="2">
    <source>
        <dbReference type="ARBA" id="ARBA00022801"/>
    </source>
</evidence>
<sequence length="196" mass="22852">MNIIRFGIDIDGTVTCPTSLLPHINEHFGCNLILDDIKEYDLTKAFPVDKQVFWEWYTGAESHIYSTSPAQEYAKQILESWKTQFELYYISARGPQVQEATLNWFQREQIPYDHIELVGSHDKIETAKKYGVHAFFEDKHDNAVAINEELDIPVLLFDTPYNRDPIPKGVIRVFSWQEANQWIQKLFPSEQTIGKK</sequence>
<dbReference type="PANTHER" id="PTHR35134">
    <property type="entry name" value="NUCLEOTIDASE YQFW-RELATED"/>
    <property type="match status" value="1"/>
</dbReference>
<dbReference type="InterPro" id="IPR052419">
    <property type="entry name" value="5_3-deoxyribonucleotidase-like"/>
</dbReference>
<gene>
    <name evidence="4" type="ORF">ACFPRA_19240</name>
</gene>
<evidence type="ECO:0000313" key="5">
    <source>
        <dbReference type="Proteomes" id="UP001596109"/>
    </source>
</evidence>
<dbReference type="InterPro" id="IPR010708">
    <property type="entry name" value="5'(3')-deoxyribonucleotidase"/>
</dbReference>
<protein>
    <recommendedName>
        <fullName evidence="3">Nucleotidase</fullName>
        <ecNumber evidence="3">3.1.3.-</ecNumber>
    </recommendedName>
</protein>
<dbReference type="Proteomes" id="UP001596109">
    <property type="component" value="Unassembled WGS sequence"/>
</dbReference>
<accession>A0ABW0TQ24</accession>
<dbReference type="EC" id="3.1.3.-" evidence="3"/>
<dbReference type="RefSeq" id="WP_381438273.1">
    <property type="nucleotide sequence ID" value="NZ_JBHSNO010000015.1"/>
</dbReference>
<name>A0ABW0TQ24_9BACL</name>
<evidence type="ECO:0000313" key="4">
    <source>
        <dbReference type="EMBL" id="MFC5591018.1"/>
    </source>
</evidence>
<dbReference type="Pfam" id="PF06941">
    <property type="entry name" value="NT5C"/>
    <property type="match status" value="1"/>
</dbReference>
<dbReference type="PANTHER" id="PTHR35134:SF2">
    <property type="entry name" value="NUCLEOTIDASE YQFW-RELATED"/>
    <property type="match status" value="1"/>
</dbReference>
<dbReference type="PIRSF" id="PIRSF021362">
    <property type="entry name" value="UCP021362_HAD"/>
    <property type="match status" value="1"/>
</dbReference>
<dbReference type="InterPro" id="IPR009206">
    <property type="entry name" value="Nucleotidase_putative"/>
</dbReference>
<dbReference type="InterPro" id="IPR036412">
    <property type="entry name" value="HAD-like_sf"/>
</dbReference>
<dbReference type="SUPFAM" id="SSF56784">
    <property type="entry name" value="HAD-like"/>
    <property type="match status" value="1"/>
</dbReference>
<keyword evidence="5" id="KW-1185">Reference proteome</keyword>
<proteinExistence type="inferred from homology"/>
<comment type="similarity">
    <text evidence="1 3">Belongs to the 5'(3')-deoxyribonucleotidase family.</text>
</comment>
<keyword evidence="2 3" id="KW-0378">Hydrolase</keyword>
<comment type="caution">
    <text evidence="4">The sequence shown here is derived from an EMBL/GenBank/DDBJ whole genome shotgun (WGS) entry which is preliminary data.</text>
</comment>
<organism evidence="4 5">
    <name type="scientific">Sporosarcina soli</name>
    <dbReference type="NCBI Taxonomy" id="334736"/>
    <lineage>
        <taxon>Bacteria</taxon>
        <taxon>Bacillati</taxon>
        <taxon>Bacillota</taxon>
        <taxon>Bacilli</taxon>
        <taxon>Bacillales</taxon>
        <taxon>Caryophanaceae</taxon>
        <taxon>Sporosarcina</taxon>
    </lineage>
</organism>
<dbReference type="InterPro" id="IPR023214">
    <property type="entry name" value="HAD_sf"/>
</dbReference>
<evidence type="ECO:0000256" key="3">
    <source>
        <dbReference type="PIRNR" id="PIRNR021362"/>
    </source>
</evidence>
<reference evidence="5" key="1">
    <citation type="journal article" date="2019" name="Int. J. Syst. Evol. Microbiol.">
        <title>The Global Catalogue of Microorganisms (GCM) 10K type strain sequencing project: providing services to taxonomists for standard genome sequencing and annotation.</title>
        <authorList>
            <consortium name="The Broad Institute Genomics Platform"/>
            <consortium name="The Broad Institute Genome Sequencing Center for Infectious Disease"/>
            <person name="Wu L."/>
            <person name="Ma J."/>
        </authorList>
    </citation>
    <scope>NUCLEOTIDE SEQUENCE [LARGE SCALE GENOMIC DNA]</scope>
    <source>
        <strain evidence="5">CGMCC 4.1434</strain>
    </source>
</reference>
<dbReference type="Gene3D" id="3.40.50.1000">
    <property type="entry name" value="HAD superfamily/HAD-like"/>
    <property type="match status" value="1"/>
</dbReference>
<evidence type="ECO:0000256" key="1">
    <source>
        <dbReference type="ARBA" id="ARBA00009589"/>
    </source>
</evidence>
<dbReference type="EMBL" id="JBHSNO010000015">
    <property type="protein sequence ID" value="MFC5591018.1"/>
    <property type="molecule type" value="Genomic_DNA"/>
</dbReference>